<dbReference type="InterPro" id="IPR043128">
    <property type="entry name" value="Rev_trsase/Diguanyl_cyclase"/>
</dbReference>
<reference evidence="5 6" key="1">
    <citation type="submission" date="2014-02" db="EMBL/GenBank/DDBJ databases">
        <title>Draft Genome of Hylemonella gracilis isolated from the Niagara River.</title>
        <authorList>
            <person name="Pawlowski D.R."/>
            <person name="Koudelka G.B."/>
        </authorList>
    </citation>
    <scope>NUCLEOTIDE SEQUENCE [LARGE SCALE GENOMIC DNA]</scope>
    <source>
        <strain evidence="5 6">Niagara R</strain>
    </source>
</reference>
<dbReference type="InterPro" id="IPR050469">
    <property type="entry name" value="Diguanylate_Cyclase"/>
</dbReference>
<dbReference type="eggNOG" id="COG3706">
    <property type="taxonomic scope" value="Bacteria"/>
</dbReference>
<dbReference type="PANTHER" id="PTHR45138:SF9">
    <property type="entry name" value="DIGUANYLATE CYCLASE DGCM-RELATED"/>
    <property type="match status" value="1"/>
</dbReference>
<dbReference type="Pfam" id="PF00990">
    <property type="entry name" value="GGDEF"/>
    <property type="match status" value="1"/>
</dbReference>
<dbReference type="EC" id="2.7.7.65" evidence="1"/>
<dbReference type="SUPFAM" id="SSF55073">
    <property type="entry name" value="Nucleotide cyclase"/>
    <property type="match status" value="1"/>
</dbReference>
<proteinExistence type="predicted"/>
<evidence type="ECO:0000313" key="5">
    <source>
        <dbReference type="EMBL" id="EYC51652.1"/>
    </source>
</evidence>
<sequence length="624" mass="69426">MPMRQLSVPLLWLALGYAGLVLILAWQLKRGHDLALARASDHANHLVQTLDAQLSGGLRRVESSLHQIAQRLPQAALSQERKTSSLDTEVLSLLRSYQERFPELGQFFVWDQAGRLLHGTASSLGVGTSPENGVQAALLLLRKDPKTSIVYADALDMGSVSADRLAVDVYAPIRDASGRLIGIVNATLNLAHFRRWFQETELAPDSLLGVYGSRTHKPLLQHPLDPGYSFGLTPGEAVQRRVNTGEMQGRERHTPAFDGVPRLYAFRKLEEHPFYAVVGMSERDALKNWRGELAFITVAVLLLAALFSFALLRMRAIQAQRLAARRQADEASALLREALESISVGIVIYDAQDRLIMSNQAMKDLYQEVRDVLDRPGVRFEEIMRVALASGLFPEARGREEAWLAERMQARRSASGLPYEQSLRDGRWVQYSEHRTSSGYLVGSRIDITQRKQLEAELREQASTDALTGLANRRHFMLNLESELERVRRRATQRACVLMLDLDHFKRVNDQYGHAAGDSLLRHFADLLRDELRGTDTAGRLGGEEFAVILPGSGMEEARNWAQRLCDAVAARPLAWGARQIHATVSVGIAVLSPDDGAADAALSRADAALYRAKEAGRNRVELE</sequence>
<accession>A0A016XJC8</accession>
<dbReference type="GO" id="GO:0052621">
    <property type="term" value="F:diguanylate cyclase activity"/>
    <property type="evidence" value="ECO:0007669"/>
    <property type="project" value="UniProtKB-EC"/>
</dbReference>
<dbReference type="Pfam" id="PF12860">
    <property type="entry name" value="PAS_7"/>
    <property type="match status" value="1"/>
</dbReference>
<dbReference type="Proteomes" id="UP000023268">
    <property type="component" value="Unassembled WGS sequence"/>
</dbReference>
<keyword evidence="5" id="KW-0418">Kinase</keyword>
<dbReference type="GO" id="GO:0016301">
    <property type="term" value="F:kinase activity"/>
    <property type="evidence" value="ECO:0007669"/>
    <property type="project" value="UniProtKB-KW"/>
</dbReference>
<dbReference type="PANTHER" id="PTHR45138">
    <property type="entry name" value="REGULATORY COMPONENTS OF SENSORY TRANSDUCTION SYSTEM"/>
    <property type="match status" value="1"/>
</dbReference>
<dbReference type="Gene3D" id="3.30.70.270">
    <property type="match status" value="1"/>
</dbReference>
<protein>
    <recommendedName>
        <fullName evidence="1">diguanylate cyclase</fullName>
        <ecNumber evidence="1">2.7.7.65</ecNumber>
    </recommendedName>
</protein>
<dbReference type="InterPro" id="IPR035965">
    <property type="entry name" value="PAS-like_dom_sf"/>
</dbReference>
<dbReference type="OrthoDB" id="9813903at2"/>
<evidence type="ECO:0000256" key="1">
    <source>
        <dbReference type="ARBA" id="ARBA00012528"/>
    </source>
</evidence>
<gene>
    <name evidence="5" type="ORF">AZ34_11555</name>
</gene>
<dbReference type="AlphaFoldDB" id="A0A016XJC8"/>
<dbReference type="EMBL" id="JEMG01000001">
    <property type="protein sequence ID" value="EYC51652.1"/>
    <property type="molecule type" value="Genomic_DNA"/>
</dbReference>
<feature type="transmembrane region" description="Helical" evidence="3">
    <location>
        <begin position="293"/>
        <end position="312"/>
    </location>
</feature>
<evidence type="ECO:0000259" key="4">
    <source>
        <dbReference type="PROSITE" id="PS50887"/>
    </source>
</evidence>
<comment type="caution">
    <text evidence="5">The sequence shown here is derived from an EMBL/GenBank/DDBJ whole genome shotgun (WGS) entry which is preliminary data.</text>
</comment>
<dbReference type="STRING" id="1458275.AZ34_11555"/>
<comment type="catalytic activity">
    <reaction evidence="2">
        <text>2 GTP = 3',3'-c-di-GMP + 2 diphosphate</text>
        <dbReference type="Rhea" id="RHEA:24898"/>
        <dbReference type="ChEBI" id="CHEBI:33019"/>
        <dbReference type="ChEBI" id="CHEBI:37565"/>
        <dbReference type="ChEBI" id="CHEBI:58805"/>
        <dbReference type="EC" id="2.7.7.65"/>
    </reaction>
</comment>
<evidence type="ECO:0000313" key="6">
    <source>
        <dbReference type="Proteomes" id="UP000023268"/>
    </source>
</evidence>
<dbReference type="InterPro" id="IPR029787">
    <property type="entry name" value="Nucleotide_cyclase"/>
</dbReference>
<dbReference type="NCBIfam" id="TIGR00254">
    <property type="entry name" value="GGDEF"/>
    <property type="match status" value="1"/>
</dbReference>
<dbReference type="SMART" id="SM00267">
    <property type="entry name" value="GGDEF"/>
    <property type="match status" value="1"/>
</dbReference>
<dbReference type="FunFam" id="3.30.70.270:FF:000001">
    <property type="entry name" value="Diguanylate cyclase domain protein"/>
    <property type="match status" value="1"/>
</dbReference>
<dbReference type="CDD" id="cd01949">
    <property type="entry name" value="GGDEF"/>
    <property type="match status" value="1"/>
</dbReference>
<dbReference type="GO" id="GO:0043709">
    <property type="term" value="P:cell adhesion involved in single-species biofilm formation"/>
    <property type="evidence" value="ECO:0007669"/>
    <property type="project" value="TreeGrafter"/>
</dbReference>
<evidence type="ECO:0000256" key="3">
    <source>
        <dbReference type="SAM" id="Phobius"/>
    </source>
</evidence>
<dbReference type="CDD" id="cd12915">
    <property type="entry name" value="PDC2_DGC_like"/>
    <property type="match status" value="1"/>
</dbReference>
<keyword evidence="3" id="KW-0812">Transmembrane</keyword>
<keyword evidence="5" id="KW-0808">Transferase</keyword>
<feature type="domain" description="GGDEF" evidence="4">
    <location>
        <begin position="493"/>
        <end position="624"/>
    </location>
</feature>
<dbReference type="CDD" id="cd18773">
    <property type="entry name" value="PDC1_HK_sensor"/>
    <property type="match status" value="1"/>
</dbReference>
<dbReference type="SUPFAM" id="SSF55785">
    <property type="entry name" value="PYP-like sensor domain (PAS domain)"/>
    <property type="match status" value="1"/>
</dbReference>
<dbReference type="PROSITE" id="PS50887">
    <property type="entry name" value="GGDEF"/>
    <property type="match status" value="1"/>
</dbReference>
<dbReference type="Gene3D" id="3.30.450.20">
    <property type="entry name" value="PAS domain"/>
    <property type="match status" value="3"/>
</dbReference>
<name>A0A016XJC8_9BURK</name>
<organism evidence="5 6">
    <name type="scientific">Hylemonella gracilis str. Niagara R</name>
    <dbReference type="NCBI Taxonomy" id="1458275"/>
    <lineage>
        <taxon>Bacteria</taxon>
        <taxon>Pseudomonadati</taxon>
        <taxon>Pseudomonadota</taxon>
        <taxon>Betaproteobacteria</taxon>
        <taxon>Burkholderiales</taxon>
        <taxon>Comamonadaceae</taxon>
        <taxon>Hylemonella</taxon>
    </lineage>
</organism>
<keyword evidence="3" id="KW-1133">Transmembrane helix</keyword>
<keyword evidence="3" id="KW-0472">Membrane</keyword>
<evidence type="ECO:0000256" key="2">
    <source>
        <dbReference type="ARBA" id="ARBA00034247"/>
    </source>
</evidence>
<dbReference type="GO" id="GO:0005886">
    <property type="term" value="C:plasma membrane"/>
    <property type="evidence" value="ECO:0007669"/>
    <property type="project" value="TreeGrafter"/>
</dbReference>
<dbReference type="GO" id="GO:1902201">
    <property type="term" value="P:negative regulation of bacterial-type flagellum-dependent cell motility"/>
    <property type="evidence" value="ECO:0007669"/>
    <property type="project" value="TreeGrafter"/>
</dbReference>
<dbReference type="InterPro" id="IPR000160">
    <property type="entry name" value="GGDEF_dom"/>
</dbReference>